<reference evidence="1" key="1">
    <citation type="submission" date="2019-06" db="EMBL/GenBank/DDBJ databases">
        <authorList>
            <person name="Zheng W."/>
        </authorList>
    </citation>
    <scope>NUCLEOTIDE SEQUENCE</scope>
    <source>
        <strain evidence="1">QDHG01</strain>
    </source>
</reference>
<dbReference type="AlphaFoldDB" id="A0A8J8NZD0"/>
<comment type="caution">
    <text evidence="1">The sequence shown here is derived from an EMBL/GenBank/DDBJ whole genome shotgun (WGS) entry which is preliminary data.</text>
</comment>
<organism evidence="1 2">
    <name type="scientific">Halteria grandinella</name>
    <dbReference type="NCBI Taxonomy" id="5974"/>
    <lineage>
        <taxon>Eukaryota</taxon>
        <taxon>Sar</taxon>
        <taxon>Alveolata</taxon>
        <taxon>Ciliophora</taxon>
        <taxon>Intramacronucleata</taxon>
        <taxon>Spirotrichea</taxon>
        <taxon>Stichotrichia</taxon>
        <taxon>Sporadotrichida</taxon>
        <taxon>Halteriidae</taxon>
        <taxon>Halteria</taxon>
    </lineage>
</organism>
<accession>A0A8J8NZD0</accession>
<sequence length="178" mass="20564">MFQIFGYMCTNMRNLGCLEIDIPIEGFQVFIDAYQQQLKIRTLPLQIYIQLITCSSESLKLKLSVKQEKFSMVKCELASPYIDRTPIQQKIANACSLALFYVTSTLFYHISFHKGIIQKSSTNIKVNWSDQELIIEGKMSKNGELRQQCILNNQKIVLARGYSLQISFNEIYCELQNP</sequence>
<name>A0A8J8NZD0_HALGN</name>
<proteinExistence type="predicted"/>
<evidence type="ECO:0000313" key="2">
    <source>
        <dbReference type="Proteomes" id="UP000785679"/>
    </source>
</evidence>
<keyword evidence="2" id="KW-1185">Reference proteome</keyword>
<protein>
    <submittedName>
        <fullName evidence="1">Uncharacterized protein</fullName>
    </submittedName>
</protein>
<gene>
    <name evidence="1" type="ORF">FGO68_gene7748</name>
</gene>
<dbReference type="Proteomes" id="UP000785679">
    <property type="component" value="Unassembled WGS sequence"/>
</dbReference>
<evidence type="ECO:0000313" key="1">
    <source>
        <dbReference type="EMBL" id="TNV84556.1"/>
    </source>
</evidence>
<dbReference type="EMBL" id="RRYP01002638">
    <property type="protein sequence ID" value="TNV84556.1"/>
    <property type="molecule type" value="Genomic_DNA"/>
</dbReference>